<reference evidence="3 4" key="1">
    <citation type="submission" date="2020-08" db="EMBL/GenBank/DDBJ databases">
        <title>Genomic Encyclopedia of Type Strains, Phase IV (KMG-IV): sequencing the most valuable type-strain genomes for metagenomic binning, comparative biology and taxonomic classification.</title>
        <authorList>
            <person name="Goeker M."/>
        </authorList>
    </citation>
    <scope>NUCLEOTIDE SEQUENCE [LARGE SCALE GENOMIC DNA]</scope>
    <source>
        <strain evidence="3 4">DSM 27568</strain>
    </source>
</reference>
<evidence type="ECO:0000256" key="1">
    <source>
        <dbReference type="SAM" id="Phobius"/>
    </source>
</evidence>
<keyword evidence="1" id="KW-1133">Transmembrane helix</keyword>
<dbReference type="RefSeq" id="WP_183617324.1">
    <property type="nucleotide sequence ID" value="NZ_JACIDY010000005.1"/>
</dbReference>
<dbReference type="EMBL" id="JACIDY010000005">
    <property type="protein sequence ID" value="MBB3940740.1"/>
    <property type="molecule type" value="Genomic_DNA"/>
</dbReference>
<feature type="transmembrane region" description="Helical" evidence="1">
    <location>
        <begin position="329"/>
        <end position="351"/>
    </location>
</feature>
<dbReference type="InterPro" id="IPR007349">
    <property type="entry name" value="DUF418"/>
</dbReference>
<dbReference type="InterPro" id="IPR052529">
    <property type="entry name" value="Bact_Transport_Assoc"/>
</dbReference>
<comment type="caution">
    <text evidence="3">The sequence shown here is derived from an EMBL/GenBank/DDBJ whole genome shotgun (WGS) entry which is preliminary data.</text>
</comment>
<name>A0A7W6FZ59_9SPHN</name>
<feature type="transmembrane region" description="Helical" evidence="1">
    <location>
        <begin position="285"/>
        <end position="308"/>
    </location>
</feature>
<feature type="transmembrane region" description="Helical" evidence="1">
    <location>
        <begin position="134"/>
        <end position="155"/>
    </location>
</feature>
<gene>
    <name evidence="3" type="ORF">GGR39_002397</name>
</gene>
<keyword evidence="1" id="KW-0472">Membrane</keyword>
<evidence type="ECO:0000313" key="3">
    <source>
        <dbReference type="EMBL" id="MBB3940740.1"/>
    </source>
</evidence>
<keyword evidence="4" id="KW-1185">Reference proteome</keyword>
<evidence type="ECO:0000313" key="4">
    <source>
        <dbReference type="Proteomes" id="UP000561459"/>
    </source>
</evidence>
<protein>
    <recommendedName>
        <fullName evidence="2">DUF418 domain-containing protein</fullName>
    </recommendedName>
</protein>
<feature type="domain" description="DUF418" evidence="2">
    <location>
        <begin position="237"/>
        <end position="396"/>
    </location>
</feature>
<feature type="transmembrane region" description="Helical" evidence="1">
    <location>
        <begin position="357"/>
        <end position="378"/>
    </location>
</feature>
<dbReference type="PANTHER" id="PTHR30590">
    <property type="entry name" value="INNER MEMBRANE PROTEIN"/>
    <property type="match status" value="1"/>
</dbReference>
<feature type="transmembrane region" description="Helical" evidence="1">
    <location>
        <begin position="12"/>
        <end position="30"/>
    </location>
</feature>
<dbReference type="AlphaFoldDB" id="A0A7W6FZ59"/>
<dbReference type="Proteomes" id="UP000561459">
    <property type="component" value="Unassembled WGS sequence"/>
</dbReference>
<dbReference type="PANTHER" id="PTHR30590:SF2">
    <property type="entry name" value="INNER MEMBRANE PROTEIN"/>
    <property type="match status" value="1"/>
</dbReference>
<keyword evidence="1" id="KW-0812">Transmembrane</keyword>
<organism evidence="3 4">
    <name type="scientific">Novosphingobium fluoreni</name>
    <dbReference type="NCBI Taxonomy" id="1391222"/>
    <lineage>
        <taxon>Bacteria</taxon>
        <taxon>Pseudomonadati</taxon>
        <taxon>Pseudomonadota</taxon>
        <taxon>Alphaproteobacteria</taxon>
        <taxon>Sphingomonadales</taxon>
        <taxon>Sphingomonadaceae</taxon>
        <taxon>Novosphingobium</taxon>
    </lineage>
</organism>
<feature type="transmembrane region" description="Helical" evidence="1">
    <location>
        <begin position="249"/>
        <end position="273"/>
    </location>
</feature>
<accession>A0A7W6FZ59</accession>
<proteinExistence type="predicted"/>
<sequence>MRVASLDIIRGVAVLGILAINIAGFAGPSIGALTPNLPHPAGIWGETAYAIGFVLFEGKMRALFAMLFGASMALFIDRAEAAGRDADLLQARRLAWLLLFGALHYALLWWGDILFAYAACGFIVLLLHRLPLRLLVAAALTLFMALHVAGLVANLPMVNAEEAERIGVAAPMQAQAVGRYYTYVDMMIGRELGQYAGGFVQIAATKLHEHPLWLIHGVRDGFGEYVPLMAIGMALQRTGFFAGAWSLRVMLAIAVGGTLAGLGATLMALDWLWPRHFPVIAMDAAVRYGLALPHLLTALGYAALLVLATPWLGTTGAGRRLGAAGQMAFSNYLGTSLVMTGVFYGWGLGLFGRVGPLAQWGFVALGWALMLILSPLWLKHWRRGPLEWLWRSLTERRLQRNRN</sequence>
<feature type="transmembrane region" description="Helical" evidence="1">
    <location>
        <begin position="50"/>
        <end position="76"/>
    </location>
</feature>
<feature type="transmembrane region" description="Helical" evidence="1">
    <location>
        <begin position="97"/>
        <end position="128"/>
    </location>
</feature>
<evidence type="ECO:0000259" key="2">
    <source>
        <dbReference type="Pfam" id="PF04235"/>
    </source>
</evidence>
<dbReference type="Pfam" id="PF04235">
    <property type="entry name" value="DUF418"/>
    <property type="match status" value="1"/>
</dbReference>